<accession>A0A1S9DPB0</accession>
<dbReference type="AlphaFoldDB" id="A0A1S9DPB0"/>
<dbReference type="SUPFAM" id="SSF54518">
    <property type="entry name" value="Tubby C-terminal domain-like"/>
    <property type="match status" value="1"/>
</dbReference>
<sequence>MSGAYIQARMDHAISSQPRKVLKAPDRPIAIRENYITDSRTLLTLRPQGDAQSVAAYKVQDGSGVTQFTASGRKYNGRSCREFQDSSGLPLFELHRKFSFRDAWCITLPGSPTAESIATGAPRLAPFGNLVFTFTNVAVTDVKGSVDDKKVTLEVERHGRVLESFDIVDGDRKVAEVRESVQHNPKLALTPSTRRNYRPVLDIIVTPGVDLSLVTAIAIIVSDSVFGSE</sequence>
<comment type="similarity">
    <text evidence="1">Belongs to the LOR family.</text>
</comment>
<evidence type="ECO:0000313" key="3">
    <source>
        <dbReference type="Proteomes" id="UP000190312"/>
    </source>
</evidence>
<dbReference type="Gene3D" id="2.40.160.200">
    <property type="entry name" value="LURP1-related"/>
    <property type="match status" value="1"/>
</dbReference>
<comment type="caution">
    <text evidence="2">The sequence shown here is derived from an EMBL/GenBank/DDBJ whole genome shotgun (WGS) entry which is preliminary data.</text>
</comment>
<evidence type="ECO:0008006" key="4">
    <source>
        <dbReference type="Google" id="ProtNLM"/>
    </source>
</evidence>
<proteinExistence type="inferred from homology"/>
<dbReference type="Proteomes" id="UP000190312">
    <property type="component" value="Unassembled WGS sequence"/>
</dbReference>
<protein>
    <recommendedName>
        <fullName evidence="4">Tubby C-terminal-like domain-containing protein</fullName>
    </recommendedName>
</protein>
<name>A0A1S9DPB0_ASPOZ</name>
<dbReference type="EMBL" id="MKZY01000003">
    <property type="protein sequence ID" value="OOO10923.1"/>
    <property type="molecule type" value="Genomic_DNA"/>
</dbReference>
<dbReference type="InterPro" id="IPR038595">
    <property type="entry name" value="LOR_sf"/>
</dbReference>
<reference evidence="2 3" key="1">
    <citation type="submission" date="2016-10" db="EMBL/GenBank/DDBJ databases">
        <title>Genome sequencing of Aspergillus oryzae BCC7051.</title>
        <authorList>
            <person name="Thammarongtham C."/>
            <person name="Vorapreeda T."/>
            <person name="Nookaew I."/>
            <person name="Srisuk T."/>
            <person name="Land M."/>
            <person name="Jeennor S."/>
            <person name="Laoteng K."/>
        </authorList>
    </citation>
    <scope>NUCLEOTIDE SEQUENCE [LARGE SCALE GENOMIC DNA]</scope>
    <source>
        <strain evidence="2 3">BCC7051</strain>
    </source>
</reference>
<dbReference type="InterPro" id="IPR007612">
    <property type="entry name" value="LOR"/>
</dbReference>
<evidence type="ECO:0000256" key="1">
    <source>
        <dbReference type="ARBA" id="ARBA00005437"/>
    </source>
</evidence>
<dbReference type="Pfam" id="PF04525">
    <property type="entry name" value="LOR"/>
    <property type="match status" value="1"/>
</dbReference>
<dbReference type="VEuPathDB" id="FungiDB:AO090001000307"/>
<gene>
    <name evidence="2" type="ORF">OAory_01073930</name>
</gene>
<dbReference type="OrthoDB" id="97518at2759"/>
<dbReference type="InterPro" id="IPR025659">
    <property type="entry name" value="Tubby-like_C"/>
</dbReference>
<evidence type="ECO:0000313" key="2">
    <source>
        <dbReference type="EMBL" id="OOO10923.1"/>
    </source>
</evidence>
<organism evidence="2 3">
    <name type="scientific">Aspergillus oryzae</name>
    <name type="common">Yellow koji mold</name>
    <dbReference type="NCBI Taxonomy" id="5062"/>
    <lineage>
        <taxon>Eukaryota</taxon>
        <taxon>Fungi</taxon>
        <taxon>Dikarya</taxon>
        <taxon>Ascomycota</taxon>
        <taxon>Pezizomycotina</taxon>
        <taxon>Eurotiomycetes</taxon>
        <taxon>Eurotiomycetidae</taxon>
        <taxon>Eurotiales</taxon>
        <taxon>Aspergillaceae</taxon>
        <taxon>Aspergillus</taxon>
        <taxon>Aspergillus subgen. Circumdati</taxon>
    </lineage>
</organism>